<organism evidence="1">
    <name type="scientific">Fusarium oxysporum f. sp. conglutinans race 2 54008</name>
    <dbReference type="NCBI Taxonomy" id="1089457"/>
    <lineage>
        <taxon>Eukaryota</taxon>
        <taxon>Fungi</taxon>
        <taxon>Dikarya</taxon>
        <taxon>Ascomycota</taxon>
        <taxon>Pezizomycotina</taxon>
        <taxon>Sordariomycetes</taxon>
        <taxon>Hypocreomycetidae</taxon>
        <taxon>Hypocreales</taxon>
        <taxon>Nectriaceae</taxon>
        <taxon>Fusarium</taxon>
        <taxon>Fusarium oxysporum species complex</taxon>
    </lineage>
</organism>
<proteinExistence type="predicted"/>
<dbReference type="Proteomes" id="UP000030676">
    <property type="component" value="Unassembled WGS sequence"/>
</dbReference>
<reference evidence="1" key="2">
    <citation type="submission" date="2014-03" db="EMBL/GenBank/DDBJ databases">
        <title>The Genome Annotation of Fusarium oxysporum PHW808.</title>
        <authorList>
            <consortium name="The Broad Institute Genomics Platform"/>
            <person name="Ma L.-J."/>
            <person name="Corby-Kistler H."/>
            <person name="Broz K."/>
            <person name="Gale L.R."/>
            <person name="Jonkers W."/>
            <person name="O'Donnell K."/>
            <person name="Ploetz R."/>
            <person name="Steinberg C."/>
            <person name="Schwartz D.C."/>
            <person name="VanEtten H."/>
            <person name="Zhou S."/>
            <person name="Young S.K."/>
            <person name="Zeng Q."/>
            <person name="Gargeya S."/>
            <person name="Fitzgerald M."/>
            <person name="Abouelleil A."/>
            <person name="Alvarado L."/>
            <person name="Chapman S.B."/>
            <person name="Gainer-Dewar J."/>
            <person name="Goldberg J."/>
            <person name="Griggs A."/>
            <person name="Gujja S."/>
            <person name="Hansen M."/>
            <person name="Howarth C."/>
            <person name="Imamovic A."/>
            <person name="Ireland A."/>
            <person name="Larimer J."/>
            <person name="McCowan C."/>
            <person name="Murphy C."/>
            <person name="Pearson M."/>
            <person name="Poon T.W."/>
            <person name="Priest M."/>
            <person name="Roberts A."/>
            <person name="Saif S."/>
            <person name="Shea T."/>
            <person name="Sykes S."/>
            <person name="Wortman J."/>
            <person name="Nusbaum C."/>
            <person name="Birren B."/>
        </authorList>
    </citation>
    <scope>NUCLEOTIDE SEQUENCE</scope>
    <source>
        <strain evidence="1">54008</strain>
    </source>
</reference>
<dbReference type="AlphaFoldDB" id="X0H494"/>
<gene>
    <name evidence="1" type="ORF">FOPG_17037</name>
</gene>
<reference evidence="1" key="1">
    <citation type="submission" date="2011-11" db="EMBL/GenBank/DDBJ databases">
        <title>The Genome Sequence of Fusarium oxysporum PHW808.</title>
        <authorList>
            <consortium name="The Broad Institute Genome Sequencing Platform"/>
            <person name="Ma L.-J."/>
            <person name="Gale L.R."/>
            <person name="Schwartz D.C."/>
            <person name="Zhou S."/>
            <person name="Corby-Kistler H."/>
            <person name="Young S.K."/>
            <person name="Zeng Q."/>
            <person name="Gargeya S."/>
            <person name="Fitzgerald M."/>
            <person name="Haas B."/>
            <person name="Abouelleil A."/>
            <person name="Alvarado L."/>
            <person name="Arachchi H.M."/>
            <person name="Berlin A."/>
            <person name="Brown A."/>
            <person name="Chapman S.B."/>
            <person name="Chen Z."/>
            <person name="Dunbar C."/>
            <person name="Freedman E."/>
            <person name="Gearin G."/>
            <person name="Goldberg J."/>
            <person name="Griggs A."/>
            <person name="Gujja S."/>
            <person name="Heiman D."/>
            <person name="Howarth C."/>
            <person name="Larson L."/>
            <person name="Lui A."/>
            <person name="MacDonald P.J.P."/>
            <person name="Montmayeur A."/>
            <person name="Murphy C."/>
            <person name="Neiman D."/>
            <person name="Pearson M."/>
            <person name="Priest M."/>
            <person name="Roberts A."/>
            <person name="Saif S."/>
            <person name="Shea T."/>
            <person name="Shenoy N."/>
            <person name="Sisk P."/>
            <person name="Stolte C."/>
            <person name="Sykes S."/>
            <person name="Wortman J."/>
            <person name="Nusbaum C."/>
            <person name="Birren B."/>
        </authorList>
    </citation>
    <scope>NUCLEOTIDE SEQUENCE [LARGE SCALE GENOMIC DNA]</scope>
    <source>
        <strain evidence="1">54008</strain>
    </source>
</reference>
<accession>X0H494</accession>
<name>X0H494_FUSOX</name>
<protein>
    <submittedName>
        <fullName evidence="1">Uncharacterized protein</fullName>
    </submittedName>
</protein>
<sequence>MSSNWEMAGSAKRRAILGAIPEEWRLREPLPPAGEYPDITGTFLHRYLTDAEIAITENPSRRPCRCYDDRQIERRGGCESV</sequence>
<dbReference type="HOGENOM" id="CLU_2573993_0_0_1"/>
<dbReference type="EMBL" id="KK033407">
    <property type="protein sequence ID" value="EXL66811.1"/>
    <property type="molecule type" value="Genomic_DNA"/>
</dbReference>
<evidence type="ECO:0000313" key="1">
    <source>
        <dbReference type="EMBL" id="EXL66811.1"/>
    </source>
</evidence>